<evidence type="ECO:0000313" key="2">
    <source>
        <dbReference type="Proteomes" id="UP001268610"/>
    </source>
</evidence>
<dbReference type="RefSeq" id="WP_310855179.1">
    <property type="nucleotide sequence ID" value="NZ_JAVLSE010000001.1"/>
</dbReference>
<accession>A0AAJ2GWP8</accession>
<dbReference type="EMBL" id="JAVLSF010000009">
    <property type="protein sequence ID" value="MDR9774458.1"/>
    <property type="molecule type" value="Genomic_DNA"/>
</dbReference>
<comment type="caution">
    <text evidence="1">The sequence shown here is derived from an EMBL/GenBank/DDBJ whole genome shotgun (WGS) entry which is preliminary data.</text>
</comment>
<organism evidence="1 2">
    <name type="scientific">Rhizobium hidalgonense</name>
    <dbReference type="NCBI Taxonomy" id="1538159"/>
    <lineage>
        <taxon>Bacteria</taxon>
        <taxon>Pseudomonadati</taxon>
        <taxon>Pseudomonadota</taxon>
        <taxon>Alphaproteobacteria</taxon>
        <taxon>Hyphomicrobiales</taxon>
        <taxon>Rhizobiaceae</taxon>
        <taxon>Rhizobium/Agrobacterium group</taxon>
        <taxon>Rhizobium</taxon>
    </lineage>
</organism>
<evidence type="ECO:0000313" key="1">
    <source>
        <dbReference type="EMBL" id="MDR9774458.1"/>
    </source>
</evidence>
<gene>
    <name evidence="1" type="ORF">RJJ65_17660</name>
</gene>
<dbReference type="Proteomes" id="UP001268610">
    <property type="component" value="Unassembled WGS sequence"/>
</dbReference>
<name>A0AAJ2GWP8_9HYPH</name>
<proteinExistence type="predicted"/>
<reference evidence="1" key="1">
    <citation type="submission" date="2023-04" db="EMBL/GenBank/DDBJ databases">
        <title>Genomic characterization of faba bean (Vicia faba) microsymbionts in Mexican soils.</title>
        <authorList>
            <person name="Rivera Orduna F.N."/>
            <person name="Guevara-Luna J."/>
            <person name="Yan J."/>
            <person name="Arroyo-Herrera I."/>
            <person name="Li Y."/>
            <person name="Vasquez-Murrieta M.S."/>
            <person name="Wang E.T."/>
        </authorList>
    </citation>
    <scope>NUCLEOTIDE SEQUENCE</scope>
    <source>
        <strain evidence="1">CH26</strain>
    </source>
</reference>
<protein>
    <submittedName>
        <fullName evidence="1">Uncharacterized protein</fullName>
    </submittedName>
</protein>
<sequence>MSLSSWLSRRPKRDHEIKVLEQEKRELLQELAHASVTFERRRYRVHEIAEQAIKSMREGQSR</sequence>
<dbReference type="AlphaFoldDB" id="A0AAJ2GWP8"/>